<dbReference type="AlphaFoldDB" id="A0A4Y9S6H2"/>
<keyword evidence="2" id="KW-1185">Reference proteome</keyword>
<dbReference type="EMBL" id="SPVF01000193">
    <property type="protein sequence ID" value="TFW17020.1"/>
    <property type="molecule type" value="Genomic_DNA"/>
</dbReference>
<gene>
    <name evidence="1" type="ORF">E4L96_15160</name>
</gene>
<evidence type="ECO:0000313" key="2">
    <source>
        <dbReference type="Proteomes" id="UP000298438"/>
    </source>
</evidence>
<sequence>MVPNKRVKIAAALGVAAAVLGWWVVSREAPEEGAPVQAAAAVPQSGHMPFFAAAAVQSAPGAAGTERAVRIAQLKEQLALTDHTYCSYKNNTRYPHSSRPIAEQPDQVYPNKQVTDTHPMRLDGGGVDRAIQIQTSQSRVFMASGETVEFSLRAVDSNGAPQPLVVTRALAKGIVFNGRSTPTVVVPFADDGTGADAVAGDGAFSGALAPAQSALATFNGTVRTIVSYSVNGRAGSVIFDIIYSPELPAVWAGPPREVNENGSLVYVLKANVRMAGRYIVTGRVDDAHGQPFALATFNDLLTTGPQEIRLLVFGKLLHDQKPAMPLTLRDVDGYLLKENVDPDRALMPRLQGKVLTGSSRSPSAYSDAEWQGEERTRYITEFGKDLQLARSELAKLDAGAVENFQTECR</sequence>
<comment type="caution">
    <text evidence="1">The sequence shown here is derived from an EMBL/GenBank/DDBJ whole genome shotgun (WGS) entry which is preliminary data.</text>
</comment>
<proteinExistence type="predicted"/>
<reference evidence="1 2" key="1">
    <citation type="submission" date="2019-03" db="EMBL/GenBank/DDBJ databases">
        <title>Draft Genome Sequence of Massilia arenosa sp. nov., a Novel Massilia Species Isolated from a Sandy-loam Maize Soil.</title>
        <authorList>
            <person name="Raths R."/>
            <person name="Peta V."/>
            <person name="Bucking H."/>
        </authorList>
    </citation>
    <scope>NUCLEOTIDE SEQUENCE [LARGE SCALE GENOMIC DNA]</scope>
    <source>
        <strain evidence="1 2">MC02</strain>
    </source>
</reference>
<dbReference type="Proteomes" id="UP000298438">
    <property type="component" value="Unassembled WGS sequence"/>
</dbReference>
<organism evidence="1 2">
    <name type="scientific">Zemynaea arenosa</name>
    <dbReference type="NCBI Taxonomy" id="2561931"/>
    <lineage>
        <taxon>Bacteria</taxon>
        <taxon>Pseudomonadati</taxon>
        <taxon>Pseudomonadota</taxon>
        <taxon>Betaproteobacteria</taxon>
        <taxon>Burkholderiales</taxon>
        <taxon>Oxalobacteraceae</taxon>
        <taxon>Telluria group</taxon>
        <taxon>Zemynaea</taxon>
    </lineage>
</organism>
<dbReference type="NCBIfam" id="NF041940">
    <property type="entry name" value="choice_anch_X"/>
    <property type="match status" value="1"/>
</dbReference>
<name>A0A4Y9S6H2_9BURK</name>
<evidence type="ECO:0000313" key="1">
    <source>
        <dbReference type="EMBL" id="TFW17020.1"/>
    </source>
</evidence>
<protein>
    <submittedName>
        <fullName evidence="1">Uncharacterized protein</fullName>
    </submittedName>
</protein>
<dbReference type="OrthoDB" id="9149079at2"/>
<accession>A0A4Y9S6H2</accession>